<feature type="region of interest" description="Disordered" evidence="3">
    <location>
        <begin position="1"/>
        <end position="26"/>
    </location>
</feature>
<proteinExistence type="predicted"/>
<dbReference type="InterPro" id="IPR006558">
    <property type="entry name" value="LamG-like"/>
</dbReference>
<dbReference type="InterPro" id="IPR013320">
    <property type="entry name" value="ConA-like_dom_sf"/>
</dbReference>
<sequence length="218" mass="22463">MNEGSGQVVRDWSGRGNNGMLGSTPAADANDPSWIKGVFLGSALRFGGDDFVTIPGNSALEPARITVAAWVRGDASPGQFKYVMSKGSVQCLASSYGVYTGQGGGLAFYVAGGPTQVFVSPEAPTSVWDGKWHHVAGTFDGSAVRLYVDGVQVGTGTAAPTTIDYTLPSGGGQIGSYPGSCPDALTLTGDIDGVQVWSQALPVDTIWNALKSIVTLAR</sequence>
<dbReference type="Proteomes" id="UP001149140">
    <property type="component" value="Unassembled WGS sequence"/>
</dbReference>
<comment type="caution">
    <text evidence="5">The sequence shown here is derived from an EMBL/GenBank/DDBJ whole genome shotgun (WGS) entry which is preliminary data.</text>
</comment>
<protein>
    <submittedName>
        <fullName evidence="5">LamG domain-containing protein</fullName>
    </submittedName>
</protein>
<accession>A0A9X3S5B5</accession>
<dbReference type="SMART" id="SM00560">
    <property type="entry name" value="LamGL"/>
    <property type="match status" value="1"/>
</dbReference>
<keyword evidence="1" id="KW-0732">Signal</keyword>
<evidence type="ECO:0000313" key="5">
    <source>
        <dbReference type="EMBL" id="MDA0165437.1"/>
    </source>
</evidence>
<keyword evidence="6" id="KW-1185">Reference proteome</keyword>
<evidence type="ECO:0000256" key="2">
    <source>
        <dbReference type="ARBA" id="ARBA00023157"/>
    </source>
</evidence>
<dbReference type="CDD" id="cd00110">
    <property type="entry name" value="LamG"/>
    <property type="match status" value="1"/>
</dbReference>
<evidence type="ECO:0000256" key="1">
    <source>
        <dbReference type="ARBA" id="ARBA00022729"/>
    </source>
</evidence>
<dbReference type="Pfam" id="PF13385">
    <property type="entry name" value="Laminin_G_3"/>
    <property type="match status" value="1"/>
</dbReference>
<dbReference type="RefSeq" id="WP_270044696.1">
    <property type="nucleotide sequence ID" value="NZ_JAPDOD010000047.1"/>
</dbReference>
<keyword evidence="2" id="KW-1015">Disulfide bond</keyword>
<gene>
    <name evidence="5" type="ORF">OM076_34530</name>
</gene>
<reference evidence="5" key="1">
    <citation type="submission" date="2022-10" db="EMBL/GenBank/DDBJ databases">
        <title>The WGS of Solirubrobacter ginsenosidimutans DSM 21036.</title>
        <authorList>
            <person name="Jiang Z."/>
        </authorList>
    </citation>
    <scope>NUCLEOTIDE SEQUENCE</scope>
    <source>
        <strain evidence="5">DSM 21036</strain>
    </source>
</reference>
<name>A0A9X3S5B5_9ACTN</name>
<evidence type="ECO:0000259" key="4">
    <source>
        <dbReference type="SMART" id="SM00560"/>
    </source>
</evidence>
<dbReference type="EMBL" id="JAPDOD010000047">
    <property type="protein sequence ID" value="MDA0165437.1"/>
    <property type="molecule type" value="Genomic_DNA"/>
</dbReference>
<dbReference type="InterPro" id="IPR001791">
    <property type="entry name" value="Laminin_G"/>
</dbReference>
<feature type="domain" description="LamG-like jellyroll fold" evidence="4">
    <location>
        <begin position="63"/>
        <end position="204"/>
    </location>
</feature>
<dbReference type="AlphaFoldDB" id="A0A9X3S5B5"/>
<organism evidence="5 6">
    <name type="scientific">Solirubrobacter ginsenosidimutans</name>
    <dbReference type="NCBI Taxonomy" id="490573"/>
    <lineage>
        <taxon>Bacteria</taxon>
        <taxon>Bacillati</taxon>
        <taxon>Actinomycetota</taxon>
        <taxon>Thermoleophilia</taxon>
        <taxon>Solirubrobacterales</taxon>
        <taxon>Solirubrobacteraceae</taxon>
        <taxon>Solirubrobacter</taxon>
    </lineage>
</organism>
<evidence type="ECO:0000313" key="6">
    <source>
        <dbReference type="Proteomes" id="UP001149140"/>
    </source>
</evidence>
<dbReference type="Gene3D" id="2.60.120.200">
    <property type="match status" value="1"/>
</dbReference>
<dbReference type="SUPFAM" id="SSF49899">
    <property type="entry name" value="Concanavalin A-like lectins/glucanases"/>
    <property type="match status" value="1"/>
</dbReference>
<evidence type="ECO:0000256" key="3">
    <source>
        <dbReference type="SAM" id="MobiDB-lite"/>
    </source>
</evidence>